<dbReference type="STRING" id="1257118.L8H2G1"/>
<dbReference type="PANTHER" id="PTHR12890">
    <property type="entry name" value="DREV PROTEIN"/>
    <property type="match status" value="1"/>
</dbReference>
<protein>
    <submittedName>
        <fullName evidence="1">Methyltransferase domain containing protein</fullName>
    </submittedName>
</protein>
<accession>L8H2G1</accession>
<dbReference type="SUPFAM" id="SSF53335">
    <property type="entry name" value="S-adenosyl-L-methionine-dependent methyltransferases"/>
    <property type="match status" value="1"/>
</dbReference>
<dbReference type="GO" id="GO:0032259">
    <property type="term" value="P:methylation"/>
    <property type="evidence" value="ECO:0007669"/>
    <property type="project" value="UniProtKB-KW"/>
</dbReference>
<gene>
    <name evidence="1" type="ORF">ACA1_266820</name>
</gene>
<keyword evidence="1" id="KW-0489">Methyltransferase</keyword>
<evidence type="ECO:0000313" key="2">
    <source>
        <dbReference type="Proteomes" id="UP000011083"/>
    </source>
</evidence>
<dbReference type="GeneID" id="14920205"/>
<evidence type="ECO:0000313" key="1">
    <source>
        <dbReference type="EMBL" id="ELR19425.1"/>
    </source>
</evidence>
<sequence>MIFISFGFIFNRAKMRAYRKAALMEALTARRDEDDDEEEDVATEEDYACKMARFSSSKENQELAQRFVQLDRDDETEAFIANCRSWSGSSGALWKDFMSCCLRSCCSLTTTNALLRIGSMHVLSSQHIRTLLADEARGRLLDVGAGDGNVTMKYRPFFQEIITTEVNGAMAKRLRERGFPCVQTPEVTREALAAGLQLKSYSGDQLTFDVVSCLNVLDRCPAPKTLLRQIRDILRPETGVLLLAVVLPFCPFVESGPAWSQVEPDEVLPVYSSRWENAVQDLVHKVFTPLGFRVKSFSRVPYLCCGMAPNQPVLQLDDAIFVLTPNTDAP</sequence>
<dbReference type="GO" id="GO:0106370">
    <property type="term" value="F:protein-L-histidine N-pros-methyltransferase activity"/>
    <property type="evidence" value="ECO:0007669"/>
    <property type="project" value="InterPro"/>
</dbReference>
<dbReference type="OrthoDB" id="199041at2759"/>
<organism evidence="1 2">
    <name type="scientific">Acanthamoeba castellanii (strain ATCC 30010 / Neff)</name>
    <dbReference type="NCBI Taxonomy" id="1257118"/>
    <lineage>
        <taxon>Eukaryota</taxon>
        <taxon>Amoebozoa</taxon>
        <taxon>Discosea</taxon>
        <taxon>Longamoebia</taxon>
        <taxon>Centramoebida</taxon>
        <taxon>Acanthamoebidae</taxon>
        <taxon>Acanthamoeba</taxon>
    </lineage>
</organism>
<dbReference type="Pfam" id="PF05219">
    <property type="entry name" value="DREV"/>
    <property type="match status" value="1"/>
</dbReference>
<reference evidence="1 2" key="1">
    <citation type="journal article" date="2013" name="Genome Biol.">
        <title>Genome of Acanthamoeba castellanii highlights extensive lateral gene transfer and early evolution of tyrosine kinase signaling.</title>
        <authorList>
            <person name="Clarke M."/>
            <person name="Lohan A.J."/>
            <person name="Liu B."/>
            <person name="Lagkouvardos I."/>
            <person name="Roy S."/>
            <person name="Zafar N."/>
            <person name="Bertelli C."/>
            <person name="Schilde C."/>
            <person name="Kianianmomeni A."/>
            <person name="Burglin T.R."/>
            <person name="Frech C."/>
            <person name="Turcotte B."/>
            <person name="Kopec K.O."/>
            <person name="Synnott J.M."/>
            <person name="Choo C."/>
            <person name="Paponov I."/>
            <person name="Finkler A."/>
            <person name="Soon Heng Tan C."/>
            <person name="Hutchins A.P."/>
            <person name="Weinmeier T."/>
            <person name="Rattei T."/>
            <person name="Chu J.S."/>
            <person name="Gimenez G."/>
            <person name="Irimia M."/>
            <person name="Rigden D.J."/>
            <person name="Fitzpatrick D.A."/>
            <person name="Lorenzo-Morales J."/>
            <person name="Bateman A."/>
            <person name="Chiu C.H."/>
            <person name="Tang P."/>
            <person name="Hegemann P."/>
            <person name="Fromm H."/>
            <person name="Raoult D."/>
            <person name="Greub G."/>
            <person name="Miranda-Saavedra D."/>
            <person name="Chen N."/>
            <person name="Nash P."/>
            <person name="Ginger M.L."/>
            <person name="Horn M."/>
            <person name="Schaap P."/>
            <person name="Caler L."/>
            <person name="Loftus B."/>
        </authorList>
    </citation>
    <scope>NUCLEOTIDE SEQUENCE [LARGE SCALE GENOMIC DNA]</scope>
    <source>
        <strain evidence="1 2">Neff</strain>
    </source>
</reference>
<dbReference type="RefSeq" id="XP_004341511.1">
    <property type="nucleotide sequence ID" value="XM_004341463.1"/>
</dbReference>
<dbReference type="Gene3D" id="3.40.50.150">
    <property type="entry name" value="Vaccinia Virus protein VP39"/>
    <property type="match status" value="1"/>
</dbReference>
<dbReference type="Proteomes" id="UP000011083">
    <property type="component" value="Unassembled WGS sequence"/>
</dbReference>
<dbReference type="AlphaFoldDB" id="L8H2G1"/>
<keyword evidence="1" id="KW-0808">Transferase</keyword>
<dbReference type="KEGG" id="acan:ACA1_266820"/>
<dbReference type="CDD" id="cd02440">
    <property type="entry name" value="AdoMet_MTases"/>
    <property type="match status" value="1"/>
</dbReference>
<keyword evidence="2" id="KW-1185">Reference proteome</keyword>
<dbReference type="PANTHER" id="PTHR12890:SF0">
    <property type="entry name" value="PROTEIN-L-HISTIDINE N-PROS-METHYLTRANSFERASE"/>
    <property type="match status" value="1"/>
</dbReference>
<dbReference type="VEuPathDB" id="AmoebaDB:ACA1_266820"/>
<dbReference type="OMA" id="PYMHYVE"/>
<proteinExistence type="predicted"/>
<name>L8H2G1_ACACF</name>
<dbReference type="InterPro" id="IPR029063">
    <property type="entry name" value="SAM-dependent_MTases_sf"/>
</dbReference>
<dbReference type="EMBL" id="KB007933">
    <property type="protein sequence ID" value="ELR19425.1"/>
    <property type="molecule type" value="Genomic_DNA"/>
</dbReference>
<dbReference type="InterPro" id="IPR007884">
    <property type="entry name" value="METL9"/>
</dbReference>